<keyword evidence="4" id="KW-1185">Reference proteome</keyword>
<feature type="compositionally biased region" description="Polar residues" evidence="1">
    <location>
        <begin position="82"/>
        <end position="97"/>
    </location>
</feature>
<comment type="caution">
    <text evidence="3">The sequence shown here is derived from an EMBL/GenBank/DDBJ whole genome shotgun (WGS) entry which is preliminary data.</text>
</comment>
<protein>
    <recommendedName>
        <fullName evidence="5">DUF4124 domain-containing protein</fullName>
    </recommendedName>
</protein>
<evidence type="ECO:0000313" key="4">
    <source>
        <dbReference type="Proteomes" id="UP000291822"/>
    </source>
</evidence>
<reference evidence="3 4" key="1">
    <citation type="submission" date="2019-02" db="EMBL/GenBank/DDBJ databases">
        <title>Dyella amyloliquefaciens sp. nov., isolated from forest soil.</title>
        <authorList>
            <person name="Gao Z.-H."/>
            <person name="Qiu L.-H."/>
        </authorList>
    </citation>
    <scope>NUCLEOTIDE SEQUENCE [LARGE SCALE GENOMIC DNA]</scope>
    <source>
        <strain evidence="3 4">KACC 12747</strain>
    </source>
</reference>
<dbReference type="RefSeq" id="WP_131151027.1">
    <property type="nucleotide sequence ID" value="NZ_SJTG01000001.1"/>
</dbReference>
<proteinExistence type="predicted"/>
<dbReference type="Proteomes" id="UP000291822">
    <property type="component" value="Unassembled WGS sequence"/>
</dbReference>
<feature type="compositionally biased region" description="Basic and acidic residues" evidence="1">
    <location>
        <begin position="56"/>
        <end position="77"/>
    </location>
</feature>
<accession>A0A4R0YS81</accession>
<gene>
    <name evidence="3" type="ORF">EZM97_02190</name>
</gene>
<keyword evidence="2" id="KW-0732">Signal</keyword>
<feature type="chain" id="PRO_5020408571" description="DUF4124 domain-containing protein" evidence="2">
    <location>
        <begin position="23"/>
        <end position="97"/>
    </location>
</feature>
<evidence type="ECO:0008006" key="5">
    <source>
        <dbReference type="Google" id="ProtNLM"/>
    </source>
</evidence>
<evidence type="ECO:0000256" key="2">
    <source>
        <dbReference type="SAM" id="SignalP"/>
    </source>
</evidence>
<feature type="compositionally biased region" description="Polar residues" evidence="1">
    <location>
        <begin position="37"/>
        <end position="51"/>
    </location>
</feature>
<sequence>MRMPMFAGPAFLLVAASFCAGAQTAPQASSKRDTWSAPVSASSVTYQSTPASVRDVSQESHFKPKDDSRRISVESQHRPNGRPQTLCQQNPTASTCR</sequence>
<organism evidence="3 4">
    <name type="scientific">Dyella soli</name>
    <dbReference type="NCBI Taxonomy" id="522319"/>
    <lineage>
        <taxon>Bacteria</taxon>
        <taxon>Pseudomonadati</taxon>
        <taxon>Pseudomonadota</taxon>
        <taxon>Gammaproteobacteria</taxon>
        <taxon>Lysobacterales</taxon>
        <taxon>Rhodanobacteraceae</taxon>
        <taxon>Dyella</taxon>
    </lineage>
</organism>
<dbReference type="EMBL" id="SJTG01000001">
    <property type="protein sequence ID" value="TCI12193.1"/>
    <property type="molecule type" value="Genomic_DNA"/>
</dbReference>
<feature type="region of interest" description="Disordered" evidence="1">
    <location>
        <begin position="25"/>
        <end position="97"/>
    </location>
</feature>
<name>A0A4R0YS81_9GAMM</name>
<evidence type="ECO:0000256" key="1">
    <source>
        <dbReference type="SAM" id="MobiDB-lite"/>
    </source>
</evidence>
<dbReference type="AlphaFoldDB" id="A0A4R0YS81"/>
<evidence type="ECO:0000313" key="3">
    <source>
        <dbReference type="EMBL" id="TCI12193.1"/>
    </source>
</evidence>
<feature type="signal peptide" evidence="2">
    <location>
        <begin position="1"/>
        <end position="22"/>
    </location>
</feature>